<feature type="non-terminal residue" evidence="2">
    <location>
        <position position="88"/>
    </location>
</feature>
<dbReference type="InterPro" id="IPR007110">
    <property type="entry name" value="Ig-like_dom"/>
</dbReference>
<dbReference type="OrthoDB" id="10006996at2759"/>
<evidence type="ECO:0000313" key="2">
    <source>
        <dbReference type="EMBL" id="KAF5899304.1"/>
    </source>
</evidence>
<gene>
    <name evidence="2" type="ORF">DAT39_010980</name>
</gene>
<reference evidence="2" key="1">
    <citation type="submission" date="2020-07" db="EMBL/GenBank/DDBJ databases">
        <title>Clarias magur genome sequencing, assembly and annotation.</title>
        <authorList>
            <person name="Kushwaha B."/>
            <person name="Kumar R."/>
            <person name="Das P."/>
            <person name="Joshi C.G."/>
            <person name="Kumar D."/>
            <person name="Nagpure N.S."/>
            <person name="Pandey M."/>
            <person name="Agarwal S."/>
            <person name="Srivastava S."/>
            <person name="Singh M."/>
            <person name="Sahoo L."/>
            <person name="Jayasankar P."/>
            <person name="Meher P.K."/>
            <person name="Koringa P.G."/>
            <person name="Iquebal M.A."/>
            <person name="Das S.P."/>
            <person name="Bit A."/>
            <person name="Patnaik S."/>
            <person name="Patel N."/>
            <person name="Shah T.M."/>
            <person name="Hinsu A."/>
            <person name="Jena J.K."/>
        </authorList>
    </citation>
    <scope>NUCLEOTIDE SEQUENCE</scope>
    <source>
        <strain evidence="2">CIFAMagur01</strain>
        <tissue evidence="2">Testis</tissue>
    </source>
</reference>
<dbReference type="SUPFAM" id="SSF48726">
    <property type="entry name" value="Immunoglobulin"/>
    <property type="match status" value="1"/>
</dbReference>
<dbReference type="PROSITE" id="PS50835">
    <property type="entry name" value="IG_LIKE"/>
    <property type="match status" value="1"/>
</dbReference>
<evidence type="ECO:0000259" key="1">
    <source>
        <dbReference type="PROSITE" id="PS50835"/>
    </source>
</evidence>
<dbReference type="EMBL" id="QNUK01000172">
    <property type="protein sequence ID" value="KAF5899304.1"/>
    <property type="molecule type" value="Genomic_DNA"/>
</dbReference>
<dbReference type="Proteomes" id="UP000727407">
    <property type="component" value="Unassembled WGS sequence"/>
</dbReference>
<protein>
    <submittedName>
        <fullName evidence="2">Nectin-3-like protein</fullName>
    </submittedName>
</protein>
<feature type="non-terminal residue" evidence="2">
    <location>
        <position position="1"/>
    </location>
</feature>
<feature type="domain" description="Ig-like" evidence="1">
    <location>
        <begin position="2"/>
        <end position="75"/>
    </location>
</feature>
<keyword evidence="3" id="KW-1185">Reference proteome</keyword>
<dbReference type="InterPro" id="IPR013783">
    <property type="entry name" value="Ig-like_fold"/>
</dbReference>
<dbReference type="Gene3D" id="2.60.40.10">
    <property type="entry name" value="Immunoglobulins"/>
    <property type="match status" value="1"/>
</dbReference>
<dbReference type="InterPro" id="IPR036179">
    <property type="entry name" value="Ig-like_dom_sf"/>
</dbReference>
<organism evidence="2 3">
    <name type="scientific">Clarias magur</name>
    <name type="common">Asian catfish</name>
    <name type="synonym">Macropteronotus magur</name>
    <dbReference type="NCBI Taxonomy" id="1594786"/>
    <lineage>
        <taxon>Eukaryota</taxon>
        <taxon>Metazoa</taxon>
        <taxon>Chordata</taxon>
        <taxon>Craniata</taxon>
        <taxon>Vertebrata</taxon>
        <taxon>Euteleostomi</taxon>
        <taxon>Actinopterygii</taxon>
        <taxon>Neopterygii</taxon>
        <taxon>Teleostei</taxon>
        <taxon>Ostariophysi</taxon>
        <taxon>Siluriformes</taxon>
        <taxon>Clariidae</taxon>
        <taxon>Clarias</taxon>
    </lineage>
</organism>
<name>A0A8J4UGK6_CLAMG</name>
<comment type="caution">
    <text evidence="2">The sequence shown here is derived from an EMBL/GenBank/DDBJ whole genome shotgun (WGS) entry which is preliminary data.</text>
</comment>
<sequence length="88" mass="9725">IPVVVPVITEAAEIYECVHSGDPATSNYTWFRQNSSSLPEGIKAEGNRLHFLQATSHLNGLYGCVVTNDKGTFVASLYRERQEGILEK</sequence>
<proteinExistence type="predicted"/>
<dbReference type="AlphaFoldDB" id="A0A8J4UGK6"/>
<evidence type="ECO:0000313" key="3">
    <source>
        <dbReference type="Proteomes" id="UP000727407"/>
    </source>
</evidence>
<accession>A0A8J4UGK6</accession>